<keyword evidence="7" id="KW-1185">Reference proteome</keyword>
<dbReference type="Proteomes" id="UP000286003">
    <property type="component" value="Unassembled WGS sequence"/>
</dbReference>
<keyword evidence="1" id="KW-0732">Signal</keyword>
<evidence type="ECO:0008006" key="8">
    <source>
        <dbReference type="Google" id="ProtNLM"/>
    </source>
</evidence>
<evidence type="ECO:0000313" key="3">
    <source>
        <dbReference type="EMBL" id="RHN07654.1"/>
    </source>
</evidence>
<dbReference type="EMBL" id="RCXO01000026">
    <property type="protein sequence ID" value="RYT78510.1"/>
    <property type="molecule type" value="Genomic_DNA"/>
</dbReference>
<evidence type="ECO:0000313" key="5">
    <source>
        <dbReference type="Proteomes" id="UP000284772"/>
    </source>
</evidence>
<reference evidence="4 7" key="2">
    <citation type="journal article" date="2019" name="Science, e1252229">
        <title>Invertible promoters mediate bacterial phase variation, antibiotic resistance, and host adaptation in the gut.</title>
        <authorList>
            <person name="Jiang X."/>
            <person name="Hall A.B."/>
            <person name="Arthur T.D."/>
            <person name="Plichta D.R."/>
            <person name="Covington C.T."/>
            <person name="Poyet M."/>
            <person name="Crothers J."/>
            <person name="Moses P.L."/>
            <person name="Tolonen A.C."/>
            <person name="Vlamakis H."/>
            <person name="Alm E.J."/>
            <person name="Xavier R.J."/>
        </authorList>
    </citation>
    <scope>NUCLEOTIDE SEQUENCE [LARGE SCALE GENOMIC DNA]</scope>
    <source>
        <strain evidence="4">Bf_0095</strain>
        <strain evidence="7">bf_0095</strain>
    </source>
</reference>
<organism evidence="2 5">
    <name type="scientific">Bacteroides intestinalis</name>
    <dbReference type="NCBI Taxonomy" id="329854"/>
    <lineage>
        <taxon>Bacteria</taxon>
        <taxon>Pseudomonadati</taxon>
        <taxon>Bacteroidota</taxon>
        <taxon>Bacteroidia</taxon>
        <taxon>Bacteroidales</taxon>
        <taxon>Bacteroidaceae</taxon>
        <taxon>Bacteroides</taxon>
    </lineage>
</organism>
<dbReference type="PROSITE" id="PS51257">
    <property type="entry name" value="PROKAR_LIPOPROTEIN"/>
    <property type="match status" value="1"/>
</dbReference>
<feature type="chain" id="PRO_5044592808" description="DUF5115 domain-containing protein" evidence="1">
    <location>
        <begin position="22"/>
        <end position="247"/>
    </location>
</feature>
<accession>A0A3E4I6H6</accession>
<name>A0A3E4I6H6_9BACE</name>
<dbReference type="Proteomes" id="UP000284772">
    <property type="component" value="Unassembled WGS sequence"/>
</dbReference>
<evidence type="ECO:0000313" key="7">
    <source>
        <dbReference type="Proteomes" id="UP000291191"/>
    </source>
</evidence>
<dbReference type="OrthoDB" id="1100765at2"/>
<dbReference type="EMBL" id="QRWT01000010">
    <property type="protein sequence ID" value="RGT51828.1"/>
    <property type="molecule type" value="Genomic_DNA"/>
</dbReference>
<dbReference type="EMBL" id="QRQM01000008">
    <property type="protein sequence ID" value="RHN07654.1"/>
    <property type="molecule type" value="Genomic_DNA"/>
</dbReference>
<comment type="caution">
    <text evidence="2">The sequence shown here is derived from an EMBL/GenBank/DDBJ whole genome shotgun (WGS) entry which is preliminary data.</text>
</comment>
<reference evidence="5 6" key="1">
    <citation type="submission" date="2018-08" db="EMBL/GenBank/DDBJ databases">
        <title>A genome reference for cultivated species of the human gut microbiota.</title>
        <authorList>
            <person name="Zou Y."/>
            <person name="Xue W."/>
            <person name="Luo G."/>
        </authorList>
    </citation>
    <scope>NUCLEOTIDE SEQUENCE [LARGE SCALE GENOMIC DNA]</scope>
    <source>
        <strain evidence="2 5">AF19-10AC</strain>
        <strain evidence="3 6">AF31-23</strain>
    </source>
</reference>
<evidence type="ECO:0000313" key="6">
    <source>
        <dbReference type="Proteomes" id="UP000286003"/>
    </source>
</evidence>
<evidence type="ECO:0000256" key="1">
    <source>
        <dbReference type="SAM" id="SignalP"/>
    </source>
</evidence>
<gene>
    <name evidence="2" type="ORF">DWX27_11450</name>
    <name evidence="3" type="ORF">DWZ32_08825</name>
    <name evidence="4" type="ORF">EAJ06_17965</name>
</gene>
<dbReference type="Proteomes" id="UP000291191">
    <property type="component" value="Unassembled WGS sequence"/>
</dbReference>
<evidence type="ECO:0000313" key="4">
    <source>
        <dbReference type="EMBL" id="RYT78510.1"/>
    </source>
</evidence>
<evidence type="ECO:0000313" key="2">
    <source>
        <dbReference type="EMBL" id="RGT51828.1"/>
    </source>
</evidence>
<dbReference type="AlphaFoldDB" id="A0A3E4I6H6"/>
<protein>
    <recommendedName>
        <fullName evidence="8">DUF5115 domain-containing protein</fullName>
    </recommendedName>
</protein>
<feature type="signal peptide" evidence="1">
    <location>
        <begin position="1"/>
        <end position="21"/>
    </location>
</feature>
<sequence>MMKRKLLFSTLLAIAIGFSSCQDRWEENKPVENPPKVLTYDEELAIVNNYTEIDTINNLYSVIITDSIMQAEHLTDPNVERIFRDIAKTNKSIKEDIQAGITTTLTLYNNKGFKSYTVNESSIIKIKDEHISAKALKTQTRAFHGDMSFNAGNWYSSYIEFSGSDHITSNFYVNSCNGYWQVTVTCKTGTSANGKVFSTYGSRNTSGGIKRYWWTTAGGQAPFAWEFQGNGPIGGEANGAIEFSDTY</sequence>
<proteinExistence type="predicted"/>